<dbReference type="Proteomes" id="UP000515237">
    <property type="component" value="Chromosome"/>
</dbReference>
<organism evidence="10 11">
    <name type="scientific">Adhaeribacter swui</name>
    <dbReference type="NCBI Taxonomy" id="2086471"/>
    <lineage>
        <taxon>Bacteria</taxon>
        <taxon>Pseudomonadati</taxon>
        <taxon>Bacteroidota</taxon>
        <taxon>Cytophagia</taxon>
        <taxon>Cytophagales</taxon>
        <taxon>Hymenobacteraceae</taxon>
        <taxon>Adhaeribacter</taxon>
    </lineage>
</organism>
<proteinExistence type="inferred from homology"/>
<dbReference type="RefSeq" id="WP_185271756.1">
    <property type="nucleotide sequence ID" value="NZ_CP055156.1"/>
</dbReference>
<feature type="transmembrane region" description="Helical" evidence="8">
    <location>
        <begin position="259"/>
        <end position="277"/>
    </location>
</feature>
<evidence type="ECO:0000256" key="1">
    <source>
        <dbReference type="ARBA" id="ARBA00004651"/>
    </source>
</evidence>
<protein>
    <submittedName>
        <fullName evidence="10">ABC transporter permease subunit</fullName>
    </submittedName>
</protein>
<evidence type="ECO:0000313" key="11">
    <source>
        <dbReference type="Proteomes" id="UP000515237"/>
    </source>
</evidence>
<evidence type="ECO:0000313" key="10">
    <source>
        <dbReference type="EMBL" id="QNF35265.1"/>
    </source>
</evidence>
<feature type="domain" description="ABC transmembrane type-1" evidence="9">
    <location>
        <begin position="64"/>
        <end position="276"/>
    </location>
</feature>
<evidence type="ECO:0000256" key="4">
    <source>
        <dbReference type="ARBA" id="ARBA00022475"/>
    </source>
</evidence>
<dbReference type="Gene3D" id="1.10.3720.10">
    <property type="entry name" value="MetI-like"/>
    <property type="match status" value="1"/>
</dbReference>
<dbReference type="InterPro" id="IPR000515">
    <property type="entry name" value="MetI-like"/>
</dbReference>
<dbReference type="AlphaFoldDB" id="A0A7G7GDN1"/>
<keyword evidence="5 8" id="KW-0812">Transmembrane</keyword>
<dbReference type="KEGG" id="aswu:HUW51_22035"/>
<dbReference type="PANTHER" id="PTHR42929">
    <property type="entry name" value="INNER MEMBRANE ABC TRANSPORTER PERMEASE PROTEIN YDCU-RELATED-RELATED"/>
    <property type="match status" value="1"/>
</dbReference>
<name>A0A7G7GDN1_9BACT</name>
<feature type="transmembrane region" description="Helical" evidence="8">
    <location>
        <begin position="151"/>
        <end position="175"/>
    </location>
</feature>
<evidence type="ECO:0000256" key="3">
    <source>
        <dbReference type="ARBA" id="ARBA00022448"/>
    </source>
</evidence>
<reference evidence="10 11" key="1">
    <citation type="journal article" date="2018" name="Int. J. Syst. Evol. Microbiol.">
        <title>Adhaeribacter swui sp. nov., isolated from wet mud.</title>
        <authorList>
            <person name="Kim D.U."/>
            <person name="Kim K.W."/>
            <person name="Kang M.S."/>
            <person name="Kim J.Y."/>
            <person name="Jang J.H."/>
            <person name="Kim M.K."/>
        </authorList>
    </citation>
    <scope>NUCLEOTIDE SEQUENCE [LARGE SCALE GENOMIC DNA]</scope>
    <source>
        <strain evidence="10 11">KCTC 52873</strain>
    </source>
</reference>
<dbReference type="CDD" id="cd06261">
    <property type="entry name" value="TM_PBP2"/>
    <property type="match status" value="1"/>
</dbReference>
<evidence type="ECO:0000259" key="9">
    <source>
        <dbReference type="PROSITE" id="PS50928"/>
    </source>
</evidence>
<evidence type="ECO:0000256" key="2">
    <source>
        <dbReference type="ARBA" id="ARBA00007069"/>
    </source>
</evidence>
<keyword evidence="11" id="KW-1185">Reference proteome</keyword>
<evidence type="ECO:0000256" key="6">
    <source>
        <dbReference type="ARBA" id="ARBA00022989"/>
    </source>
</evidence>
<feature type="transmembrane region" description="Helical" evidence="8">
    <location>
        <begin position="100"/>
        <end position="118"/>
    </location>
</feature>
<keyword evidence="6 8" id="KW-1133">Transmembrane helix</keyword>
<keyword evidence="7 8" id="KW-0472">Membrane</keyword>
<dbReference type="GO" id="GO:0005886">
    <property type="term" value="C:plasma membrane"/>
    <property type="evidence" value="ECO:0007669"/>
    <property type="project" value="UniProtKB-SubCell"/>
</dbReference>
<dbReference type="PROSITE" id="PS50928">
    <property type="entry name" value="ABC_TM1"/>
    <property type="match status" value="1"/>
</dbReference>
<feature type="transmembrane region" description="Helical" evidence="8">
    <location>
        <begin position="67"/>
        <end position="88"/>
    </location>
</feature>
<comment type="subcellular location">
    <subcellularLocation>
        <location evidence="1 8">Cell membrane</location>
        <topology evidence="1 8">Multi-pass membrane protein</topology>
    </subcellularLocation>
</comment>
<dbReference type="SUPFAM" id="SSF161098">
    <property type="entry name" value="MetI-like"/>
    <property type="match status" value="1"/>
</dbReference>
<dbReference type="PANTHER" id="PTHR42929:SF1">
    <property type="entry name" value="INNER MEMBRANE ABC TRANSPORTER PERMEASE PROTEIN YDCU-RELATED"/>
    <property type="match status" value="1"/>
</dbReference>
<keyword evidence="3 8" id="KW-0813">Transport</keyword>
<evidence type="ECO:0000256" key="7">
    <source>
        <dbReference type="ARBA" id="ARBA00023136"/>
    </source>
</evidence>
<accession>A0A7G7GDN1</accession>
<dbReference type="EMBL" id="CP055156">
    <property type="protein sequence ID" value="QNF35265.1"/>
    <property type="molecule type" value="Genomic_DNA"/>
</dbReference>
<evidence type="ECO:0000256" key="5">
    <source>
        <dbReference type="ARBA" id="ARBA00022692"/>
    </source>
</evidence>
<gene>
    <name evidence="10" type="ORF">HUW51_22035</name>
</gene>
<sequence>MSITKKTTGFYWRFLFLLLAALPVAGGLMYGLANSFGLTGVLATGFTLEHWRQILGSGALLHSLAYSIYIALVAISIATALALFLSLYFKKSLDQGALSYLLFLPLTIPAMIMGFLVFELLTKSGLLSRIAYQAGWIVDLQDFPNLVHDSLGFGIILAHVGMAVPFLTLLFHVIYQEQDLHKLKAVSENLGAGKSYFLQHVALPILLKTAAPNLLLYFIFILGSYEIPLLIGSQQHQMVAVLAVQKFQRFNLLDIPQGYAISVAFTGLVLLLLLLFFKNVRRHV</sequence>
<comment type="similarity">
    <text evidence="2">Belongs to the binding-protein-dependent transport system permease family. CysTW subfamily.</text>
</comment>
<dbReference type="Pfam" id="PF00528">
    <property type="entry name" value="BPD_transp_1"/>
    <property type="match status" value="1"/>
</dbReference>
<dbReference type="GO" id="GO:0055085">
    <property type="term" value="P:transmembrane transport"/>
    <property type="evidence" value="ECO:0007669"/>
    <property type="project" value="InterPro"/>
</dbReference>
<keyword evidence="4" id="KW-1003">Cell membrane</keyword>
<evidence type="ECO:0000256" key="8">
    <source>
        <dbReference type="RuleBase" id="RU363032"/>
    </source>
</evidence>
<dbReference type="InterPro" id="IPR035906">
    <property type="entry name" value="MetI-like_sf"/>
</dbReference>